<dbReference type="PANTHER" id="PTHR10173">
    <property type="entry name" value="METHIONINE SULFOXIDE REDUCTASE"/>
    <property type="match status" value="1"/>
</dbReference>
<accession>A0A411E7V9</accession>
<dbReference type="GO" id="GO:0030091">
    <property type="term" value="P:protein repair"/>
    <property type="evidence" value="ECO:0007669"/>
    <property type="project" value="InterPro"/>
</dbReference>
<evidence type="ECO:0000256" key="4">
    <source>
        <dbReference type="SAM" id="MobiDB-lite"/>
    </source>
</evidence>
<evidence type="ECO:0000313" key="6">
    <source>
        <dbReference type="EMBL" id="QBA63762.1"/>
    </source>
</evidence>
<proteinExistence type="predicted"/>
<dbReference type="KEGG" id="mur:EQY75_03930"/>
<dbReference type="PROSITE" id="PS51790">
    <property type="entry name" value="MSRB"/>
    <property type="match status" value="1"/>
</dbReference>
<keyword evidence="2 6" id="KW-0560">Oxidoreductase</keyword>
<dbReference type="AlphaFoldDB" id="A0A411E7V9"/>
<gene>
    <name evidence="6" type="primary">msrB</name>
    <name evidence="6" type="ORF">EQY75_03930</name>
</gene>
<dbReference type="InterPro" id="IPR002579">
    <property type="entry name" value="Met_Sox_Rdtase_MsrB_dom"/>
</dbReference>
<evidence type="ECO:0000256" key="2">
    <source>
        <dbReference type="ARBA" id="ARBA00023002"/>
    </source>
</evidence>
<evidence type="ECO:0000313" key="7">
    <source>
        <dbReference type="Proteomes" id="UP000290889"/>
    </source>
</evidence>
<feature type="domain" description="MsrB" evidence="5">
    <location>
        <begin position="46"/>
        <end position="168"/>
    </location>
</feature>
<dbReference type="SUPFAM" id="SSF51316">
    <property type="entry name" value="Mss4-like"/>
    <property type="match status" value="1"/>
</dbReference>
<reference evidence="6 7" key="1">
    <citation type="submission" date="2019-01" db="EMBL/GenBank/DDBJ databases">
        <title>Muriicola soli sp. nov., isolated from soil.</title>
        <authorList>
            <person name="Kang H.J."/>
            <person name="Kim S.B."/>
        </authorList>
    </citation>
    <scope>NUCLEOTIDE SEQUENCE [LARGE SCALE GENOMIC DNA]</scope>
    <source>
        <strain evidence="6 7">MMS17-SY002</strain>
    </source>
</reference>
<name>A0A411E7V9_9FLAO</name>
<dbReference type="PROSITE" id="PS51257">
    <property type="entry name" value="PROKAR_LIPOPROTEIN"/>
    <property type="match status" value="1"/>
</dbReference>
<dbReference type="EMBL" id="CP035544">
    <property type="protein sequence ID" value="QBA63762.1"/>
    <property type="molecule type" value="Genomic_DNA"/>
</dbReference>
<dbReference type="GO" id="GO:0006979">
    <property type="term" value="P:response to oxidative stress"/>
    <property type="evidence" value="ECO:0007669"/>
    <property type="project" value="InterPro"/>
</dbReference>
<dbReference type="GO" id="GO:0033743">
    <property type="term" value="F:peptide-methionine (R)-S-oxide reductase activity"/>
    <property type="evidence" value="ECO:0007669"/>
    <property type="project" value="UniProtKB-EC"/>
</dbReference>
<evidence type="ECO:0000256" key="3">
    <source>
        <dbReference type="ARBA" id="ARBA00048488"/>
    </source>
</evidence>
<dbReference type="NCBIfam" id="TIGR00357">
    <property type="entry name" value="peptide-methionine (R)-S-oxide reductase MsrB"/>
    <property type="match status" value="1"/>
</dbReference>
<feature type="region of interest" description="Disordered" evidence="4">
    <location>
        <begin position="23"/>
        <end position="43"/>
    </location>
</feature>
<dbReference type="Gene3D" id="2.170.150.20">
    <property type="entry name" value="Peptide methionine sulfoxide reductase"/>
    <property type="match status" value="1"/>
</dbReference>
<dbReference type="Proteomes" id="UP000290889">
    <property type="component" value="Chromosome"/>
</dbReference>
<comment type="catalytic activity">
    <reaction evidence="3">
        <text>L-methionyl-[protein] + [thioredoxin]-disulfide + H2O = L-methionyl-(R)-S-oxide-[protein] + [thioredoxin]-dithiol</text>
        <dbReference type="Rhea" id="RHEA:24164"/>
        <dbReference type="Rhea" id="RHEA-COMP:10698"/>
        <dbReference type="Rhea" id="RHEA-COMP:10700"/>
        <dbReference type="Rhea" id="RHEA-COMP:12313"/>
        <dbReference type="Rhea" id="RHEA-COMP:12314"/>
        <dbReference type="ChEBI" id="CHEBI:15377"/>
        <dbReference type="ChEBI" id="CHEBI:16044"/>
        <dbReference type="ChEBI" id="CHEBI:29950"/>
        <dbReference type="ChEBI" id="CHEBI:45764"/>
        <dbReference type="ChEBI" id="CHEBI:50058"/>
        <dbReference type="EC" id="1.8.4.12"/>
    </reaction>
</comment>
<evidence type="ECO:0000259" key="5">
    <source>
        <dbReference type="PROSITE" id="PS51790"/>
    </source>
</evidence>
<evidence type="ECO:0000256" key="1">
    <source>
        <dbReference type="ARBA" id="ARBA00012499"/>
    </source>
</evidence>
<dbReference type="RefSeq" id="WP_129603058.1">
    <property type="nucleotide sequence ID" value="NZ_CP035544.1"/>
</dbReference>
<sequence>MKKIVLIGICMLAIGCKGVSQEKDNKDKTATAEEQESTTYEVSKTEAEWRAELTDMQFYILRKAGTENPGSSEWLRNKEAGTYVCAGCKTPVFSSEHKYDSGTGWPSFDRAIEGNVAYETDYKIGYPRTEEHCAVCGGHLGHVFDDGPSATTGKRHCINGAALEFVPAK</sequence>
<dbReference type="InterPro" id="IPR011057">
    <property type="entry name" value="Mss4-like_sf"/>
</dbReference>
<keyword evidence="7" id="KW-1185">Reference proteome</keyword>
<dbReference type="OrthoDB" id="4174719at2"/>
<dbReference type="GO" id="GO:0005737">
    <property type="term" value="C:cytoplasm"/>
    <property type="evidence" value="ECO:0007669"/>
    <property type="project" value="TreeGrafter"/>
</dbReference>
<dbReference type="EC" id="1.8.4.12" evidence="1"/>
<dbReference type="Pfam" id="PF01641">
    <property type="entry name" value="SelR"/>
    <property type="match status" value="1"/>
</dbReference>
<dbReference type="PANTHER" id="PTHR10173:SF57">
    <property type="entry name" value="PEPTIDE-METHIONINE (R)-S-OXIDE REDUCTASE"/>
    <property type="match status" value="1"/>
</dbReference>
<dbReference type="InterPro" id="IPR028427">
    <property type="entry name" value="Met_Sox_Rdtase_MsrB"/>
</dbReference>
<organism evidence="6 7">
    <name type="scientific">Muriicola soli</name>
    <dbReference type="NCBI Taxonomy" id="2507538"/>
    <lineage>
        <taxon>Bacteria</taxon>
        <taxon>Pseudomonadati</taxon>
        <taxon>Bacteroidota</taxon>
        <taxon>Flavobacteriia</taxon>
        <taxon>Flavobacteriales</taxon>
        <taxon>Flavobacteriaceae</taxon>
        <taxon>Muriicola</taxon>
    </lineage>
</organism>
<protein>
    <recommendedName>
        <fullName evidence="1">peptide-methionine (R)-S-oxide reductase</fullName>
        <ecNumber evidence="1">1.8.4.12</ecNumber>
    </recommendedName>
</protein>